<protein>
    <recommendedName>
        <fullName evidence="4">Lipoprotein</fullName>
    </recommendedName>
</protein>
<dbReference type="OrthoDB" id="5191027at2"/>
<proteinExistence type="predicted"/>
<evidence type="ECO:0000256" key="1">
    <source>
        <dbReference type="SAM" id="SignalP"/>
    </source>
</evidence>
<gene>
    <name evidence="2" type="ORF">D7193_15135</name>
</gene>
<evidence type="ECO:0000313" key="3">
    <source>
        <dbReference type="Proteomes" id="UP000279968"/>
    </source>
</evidence>
<sequence>MKKTRARNLVVLAALIGVAFAAGGASCTSSTPDSIPQNDKQANANYEAQKKNDPLPNLNDSLERANVIEHLKRNNQPDRVRYIYLLADTGGVYAYYVIKGKVTSTAAQLTPTDNVVDVCSKGTDYCPEVVQGPTDDGSYGGDEGGIYFFTSTGVEVQWNGRWLLTDAPMEIKTPTLTLTERK</sequence>
<feature type="signal peptide" evidence="1">
    <location>
        <begin position="1"/>
        <end position="21"/>
    </location>
</feature>
<comment type="caution">
    <text evidence="2">The sequence shown here is derived from an EMBL/GenBank/DDBJ whole genome shotgun (WGS) entry which is preliminary data.</text>
</comment>
<organism evidence="2 3">
    <name type="scientific">Micromonospora costi</name>
    <dbReference type="NCBI Taxonomy" id="1530042"/>
    <lineage>
        <taxon>Bacteria</taxon>
        <taxon>Bacillati</taxon>
        <taxon>Actinomycetota</taxon>
        <taxon>Actinomycetes</taxon>
        <taxon>Micromonosporales</taxon>
        <taxon>Micromonosporaceae</taxon>
        <taxon>Micromonospora</taxon>
    </lineage>
</organism>
<dbReference type="Proteomes" id="UP000279968">
    <property type="component" value="Unassembled WGS sequence"/>
</dbReference>
<evidence type="ECO:0000313" key="2">
    <source>
        <dbReference type="EMBL" id="RKN55920.1"/>
    </source>
</evidence>
<keyword evidence="1" id="KW-0732">Signal</keyword>
<reference evidence="2 3" key="1">
    <citation type="journal article" date="2015" name="Int. J. Syst. Evol. Microbiol.">
        <title>Micromonospora costi sp. nov., isolated from a leaf of Costus speciosus.</title>
        <authorList>
            <person name="Thawai C."/>
        </authorList>
    </citation>
    <scope>NUCLEOTIDE SEQUENCE [LARGE SCALE GENOMIC DNA]</scope>
    <source>
        <strain evidence="2 3">CS1-12</strain>
    </source>
</reference>
<dbReference type="EMBL" id="RBAN01000002">
    <property type="protein sequence ID" value="RKN55920.1"/>
    <property type="molecule type" value="Genomic_DNA"/>
</dbReference>
<dbReference type="PROSITE" id="PS51257">
    <property type="entry name" value="PROKAR_LIPOPROTEIN"/>
    <property type="match status" value="1"/>
</dbReference>
<dbReference type="AlphaFoldDB" id="A0A3B0A6F6"/>
<keyword evidence="3" id="KW-1185">Reference proteome</keyword>
<accession>A0A3B0A6F6</accession>
<name>A0A3B0A6F6_9ACTN</name>
<dbReference type="RefSeq" id="WP_120780103.1">
    <property type="nucleotide sequence ID" value="NZ_JBHLUP010000002.1"/>
</dbReference>
<feature type="chain" id="PRO_5039633934" description="Lipoprotein" evidence="1">
    <location>
        <begin position="22"/>
        <end position="182"/>
    </location>
</feature>
<evidence type="ECO:0008006" key="4">
    <source>
        <dbReference type="Google" id="ProtNLM"/>
    </source>
</evidence>